<keyword evidence="2" id="KW-0645">Protease</keyword>
<dbReference type="InterPro" id="IPR038765">
    <property type="entry name" value="Papain-like_cys_pep_sf"/>
</dbReference>
<dbReference type="Proteomes" id="UP000183642">
    <property type="component" value="Unassembled WGS sequence"/>
</dbReference>
<dbReference type="InterPro" id="IPR029058">
    <property type="entry name" value="AB_hydrolase_fold"/>
</dbReference>
<accession>A0A1I5GEB8</accession>
<feature type="compositionally biased region" description="Low complexity" evidence="6">
    <location>
        <begin position="243"/>
        <end position="255"/>
    </location>
</feature>
<keyword evidence="5" id="KW-0175">Coiled coil</keyword>
<feature type="region of interest" description="Disordered" evidence="6">
    <location>
        <begin position="1"/>
        <end position="22"/>
    </location>
</feature>
<dbReference type="InterPro" id="IPR051202">
    <property type="entry name" value="Peptidase_C40"/>
</dbReference>
<dbReference type="PROSITE" id="PS51935">
    <property type="entry name" value="NLPC_P60"/>
    <property type="match status" value="1"/>
</dbReference>
<name>A0A1I5GEB8_9ACTN</name>
<evidence type="ECO:0000256" key="1">
    <source>
        <dbReference type="ARBA" id="ARBA00007074"/>
    </source>
</evidence>
<comment type="similarity">
    <text evidence="1">Belongs to the peptidase C40 family.</text>
</comment>
<organism evidence="8 9">
    <name type="scientific">Geodermatophilus obscurus</name>
    <dbReference type="NCBI Taxonomy" id="1861"/>
    <lineage>
        <taxon>Bacteria</taxon>
        <taxon>Bacillati</taxon>
        <taxon>Actinomycetota</taxon>
        <taxon>Actinomycetes</taxon>
        <taxon>Geodermatophilales</taxon>
        <taxon>Geodermatophilaceae</taxon>
        <taxon>Geodermatophilus</taxon>
    </lineage>
</organism>
<dbReference type="Gene3D" id="3.90.1720.10">
    <property type="entry name" value="endopeptidase domain like (from Nostoc punctiforme)"/>
    <property type="match status" value="1"/>
</dbReference>
<gene>
    <name evidence="8" type="ORF">SAMN05660359_02809</name>
</gene>
<evidence type="ECO:0000256" key="4">
    <source>
        <dbReference type="ARBA" id="ARBA00022807"/>
    </source>
</evidence>
<dbReference type="PANTHER" id="PTHR47053">
    <property type="entry name" value="MUREIN DD-ENDOPEPTIDASE MEPH-RELATED"/>
    <property type="match status" value="1"/>
</dbReference>
<evidence type="ECO:0000313" key="8">
    <source>
        <dbReference type="EMBL" id="SFO34276.1"/>
    </source>
</evidence>
<evidence type="ECO:0000256" key="5">
    <source>
        <dbReference type="SAM" id="Coils"/>
    </source>
</evidence>
<dbReference type="Pfam" id="PF00877">
    <property type="entry name" value="NLPC_P60"/>
    <property type="match status" value="1"/>
</dbReference>
<keyword evidence="4" id="KW-0788">Thiol protease</keyword>
<dbReference type="SUPFAM" id="SSF54001">
    <property type="entry name" value="Cysteine proteinases"/>
    <property type="match status" value="1"/>
</dbReference>
<dbReference type="InterPro" id="IPR006311">
    <property type="entry name" value="TAT_signal"/>
</dbReference>
<evidence type="ECO:0000313" key="9">
    <source>
        <dbReference type="Proteomes" id="UP000183642"/>
    </source>
</evidence>
<feature type="region of interest" description="Disordered" evidence="6">
    <location>
        <begin position="219"/>
        <end position="255"/>
    </location>
</feature>
<dbReference type="PROSITE" id="PS51318">
    <property type="entry name" value="TAT"/>
    <property type="match status" value="1"/>
</dbReference>
<evidence type="ECO:0000259" key="7">
    <source>
        <dbReference type="PROSITE" id="PS51935"/>
    </source>
</evidence>
<dbReference type="SUPFAM" id="SSF53474">
    <property type="entry name" value="alpha/beta-Hydrolases"/>
    <property type="match status" value="1"/>
</dbReference>
<feature type="domain" description="NlpC/P60" evidence="7">
    <location>
        <begin position="258"/>
        <end position="374"/>
    </location>
</feature>
<evidence type="ECO:0000256" key="6">
    <source>
        <dbReference type="SAM" id="MobiDB-lite"/>
    </source>
</evidence>
<sequence>MASLRTTVPGMPGPASPHRRPRRRAALVLAGALGLGLGVGAVPSSALAEEPTSAAEAAQLVAARGHELEAVTERFNEAREGLAAQQAAAEAAAATLAEAQAAVDAARRQVVGIARSAYTGDSMGSLQALMTSEDADEFVNRVTLLQGVAGYQGELLGRAAAATEVATAAQTTAAEAAAEAQRQYGAVAAQQADLEAQIAAYQADFTRLSAEERRAALEAAAAAHAAEEGQRASRDGEREEPAAAEAQEPSAAAAPAASGVAGEVVAAAMAQRGKPYVWAASGPGSFDCSGLTQYAFRAAGISLPHSSRMQSQMGAAVSRSALQPGDLVFFYSPVSHVGIYVGNGQMVHAPTSGDVVKVASIDSMGGYAGARRIG</sequence>
<dbReference type="GO" id="GO:0008234">
    <property type="term" value="F:cysteine-type peptidase activity"/>
    <property type="evidence" value="ECO:0007669"/>
    <property type="project" value="UniProtKB-KW"/>
</dbReference>
<evidence type="ECO:0000256" key="2">
    <source>
        <dbReference type="ARBA" id="ARBA00022670"/>
    </source>
</evidence>
<feature type="compositionally biased region" description="Basic and acidic residues" evidence="6">
    <location>
        <begin position="225"/>
        <end position="241"/>
    </location>
</feature>
<keyword evidence="3 8" id="KW-0378">Hydrolase</keyword>
<feature type="coiled-coil region" evidence="5">
    <location>
        <begin position="82"/>
        <end position="109"/>
    </location>
</feature>
<dbReference type="AlphaFoldDB" id="A0A1I5GEB8"/>
<evidence type="ECO:0000256" key="3">
    <source>
        <dbReference type="ARBA" id="ARBA00022801"/>
    </source>
</evidence>
<protein>
    <submittedName>
        <fullName evidence="8">Cell wall-associated hydrolase, NlpC family</fullName>
    </submittedName>
</protein>
<keyword evidence="9" id="KW-1185">Reference proteome</keyword>
<dbReference type="PANTHER" id="PTHR47053:SF1">
    <property type="entry name" value="MUREIN DD-ENDOPEPTIDASE MEPH-RELATED"/>
    <property type="match status" value="1"/>
</dbReference>
<feature type="coiled-coil region" evidence="5">
    <location>
        <begin position="177"/>
        <end position="211"/>
    </location>
</feature>
<dbReference type="EMBL" id="FOWE01000006">
    <property type="protein sequence ID" value="SFO34276.1"/>
    <property type="molecule type" value="Genomic_DNA"/>
</dbReference>
<dbReference type="InterPro" id="IPR000064">
    <property type="entry name" value="NLP_P60_dom"/>
</dbReference>
<dbReference type="GO" id="GO:0006508">
    <property type="term" value="P:proteolysis"/>
    <property type="evidence" value="ECO:0007669"/>
    <property type="project" value="UniProtKB-KW"/>
</dbReference>
<proteinExistence type="inferred from homology"/>
<reference evidence="9" key="1">
    <citation type="submission" date="2016-10" db="EMBL/GenBank/DDBJ databases">
        <authorList>
            <person name="Varghese N."/>
            <person name="Submissions S."/>
        </authorList>
    </citation>
    <scope>NUCLEOTIDE SEQUENCE [LARGE SCALE GENOMIC DNA]</scope>
    <source>
        <strain evidence="9">DSM 43161</strain>
    </source>
</reference>